<evidence type="ECO:0000313" key="3">
    <source>
        <dbReference type="Proteomes" id="UP001239445"/>
    </source>
</evidence>
<organism evidence="2 3">
    <name type="scientific">Echria macrotheca</name>
    <dbReference type="NCBI Taxonomy" id="438768"/>
    <lineage>
        <taxon>Eukaryota</taxon>
        <taxon>Fungi</taxon>
        <taxon>Dikarya</taxon>
        <taxon>Ascomycota</taxon>
        <taxon>Pezizomycotina</taxon>
        <taxon>Sordariomycetes</taxon>
        <taxon>Sordariomycetidae</taxon>
        <taxon>Sordariales</taxon>
        <taxon>Schizotheciaceae</taxon>
        <taxon>Echria</taxon>
    </lineage>
</organism>
<accession>A0AAJ0B916</accession>
<dbReference type="AlphaFoldDB" id="A0AAJ0B916"/>
<sequence>MFLFLIIPSFRLIRLAAKVVYLGLLMNHLSFFFLFSLSNFFFTLHWYDGSIMTSRRGRRRERLGLTWALLSLENRATMPQFLFSM</sequence>
<dbReference type="EMBL" id="MU839838">
    <property type="protein sequence ID" value="KAK1752989.1"/>
    <property type="molecule type" value="Genomic_DNA"/>
</dbReference>
<keyword evidence="3" id="KW-1185">Reference proteome</keyword>
<proteinExistence type="predicted"/>
<gene>
    <name evidence="2" type="ORF">QBC47DRAFT_387513</name>
</gene>
<reference evidence="2" key="1">
    <citation type="submission" date="2023-06" db="EMBL/GenBank/DDBJ databases">
        <title>Genome-scale phylogeny and comparative genomics of the fungal order Sordariales.</title>
        <authorList>
            <consortium name="Lawrence Berkeley National Laboratory"/>
            <person name="Hensen N."/>
            <person name="Bonometti L."/>
            <person name="Westerberg I."/>
            <person name="Brannstrom I.O."/>
            <person name="Guillou S."/>
            <person name="Cros-Aarteil S."/>
            <person name="Calhoun S."/>
            <person name="Haridas S."/>
            <person name="Kuo A."/>
            <person name="Mondo S."/>
            <person name="Pangilinan J."/>
            <person name="Riley R."/>
            <person name="Labutti K."/>
            <person name="Andreopoulos B."/>
            <person name="Lipzen A."/>
            <person name="Chen C."/>
            <person name="Yanf M."/>
            <person name="Daum C."/>
            <person name="Ng V."/>
            <person name="Clum A."/>
            <person name="Steindorff A."/>
            <person name="Ohm R."/>
            <person name="Martin F."/>
            <person name="Silar P."/>
            <person name="Natvig D."/>
            <person name="Lalanne C."/>
            <person name="Gautier V."/>
            <person name="Ament-Velasquez S.L."/>
            <person name="Kruys A."/>
            <person name="Hutchinson M.I."/>
            <person name="Powell A.J."/>
            <person name="Barry K."/>
            <person name="Miller A.N."/>
            <person name="Grigoriev I.V."/>
            <person name="Debuchy R."/>
            <person name="Gladieux P."/>
            <person name="Thoren M.H."/>
            <person name="Johannesson H."/>
        </authorList>
    </citation>
    <scope>NUCLEOTIDE SEQUENCE</scope>
    <source>
        <strain evidence="2">PSN4</strain>
    </source>
</reference>
<name>A0AAJ0B916_9PEZI</name>
<keyword evidence="1" id="KW-1133">Transmembrane helix</keyword>
<keyword evidence="1" id="KW-0812">Transmembrane</keyword>
<dbReference type="Proteomes" id="UP001239445">
    <property type="component" value="Unassembled WGS sequence"/>
</dbReference>
<keyword evidence="1" id="KW-0472">Membrane</keyword>
<comment type="caution">
    <text evidence="2">The sequence shown here is derived from an EMBL/GenBank/DDBJ whole genome shotgun (WGS) entry which is preliminary data.</text>
</comment>
<protein>
    <submittedName>
        <fullName evidence="2">Uncharacterized protein</fullName>
    </submittedName>
</protein>
<evidence type="ECO:0000313" key="2">
    <source>
        <dbReference type="EMBL" id="KAK1752989.1"/>
    </source>
</evidence>
<feature type="transmembrane region" description="Helical" evidence="1">
    <location>
        <begin position="26"/>
        <end position="47"/>
    </location>
</feature>
<evidence type="ECO:0000256" key="1">
    <source>
        <dbReference type="SAM" id="Phobius"/>
    </source>
</evidence>